<name>A0A5B6V148_9ROSI</name>
<dbReference type="CDD" id="cd09272">
    <property type="entry name" value="RNase_HI_RT_Ty1"/>
    <property type="match status" value="1"/>
</dbReference>
<accession>A0A5B6V148</accession>
<dbReference type="Proteomes" id="UP000325315">
    <property type="component" value="Unassembled WGS sequence"/>
</dbReference>
<organism evidence="1 2">
    <name type="scientific">Gossypium australe</name>
    <dbReference type="NCBI Taxonomy" id="47621"/>
    <lineage>
        <taxon>Eukaryota</taxon>
        <taxon>Viridiplantae</taxon>
        <taxon>Streptophyta</taxon>
        <taxon>Embryophyta</taxon>
        <taxon>Tracheophyta</taxon>
        <taxon>Spermatophyta</taxon>
        <taxon>Magnoliopsida</taxon>
        <taxon>eudicotyledons</taxon>
        <taxon>Gunneridae</taxon>
        <taxon>Pentapetalae</taxon>
        <taxon>rosids</taxon>
        <taxon>malvids</taxon>
        <taxon>Malvales</taxon>
        <taxon>Malvaceae</taxon>
        <taxon>Malvoideae</taxon>
        <taxon>Gossypium</taxon>
    </lineage>
</organism>
<proteinExistence type="predicted"/>
<evidence type="ECO:0000313" key="2">
    <source>
        <dbReference type="Proteomes" id="UP000325315"/>
    </source>
</evidence>
<reference evidence="2" key="1">
    <citation type="journal article" date="2019" name="Plant Biotechnol. J.">
        <title>Genome sequencing of the Australian wild diploid species Gossypium australe highlights disease resistance and delayed gland morphogenesis.</title>
        <authorList>
            <person name="Cai Y."/>
            <person name="Cai X."/>
            <person name="Wang Q."/>
            <person name="Wang P."/>
            <person name="Zhang Y."/>
            <person name="Cai C."/>
            <person name="Xu Y."/>
            <person name="Wang K."/>
            <person name="Zhou Z."/>
            <person name="Wang C."/>
            <person name="Geng S."/>
            <person name="Li B."/>
            <person name="Dong Q."/>
            <person name="Hou Y."/>
            <person name="Wang H."/>
            <person name="Ai P."/>
            <person name="Liu Z."/>
            <person name="Yi F."/>
            <person name="Sun M."/>
            <person name="An G."/>
            <person name="Cheng J."/>
            <person name="Zhang Y."/>
            <person name="Shi Q."/>
            <person name="Xie Y."/>
            <person name="Shi X."/>
            <person name="Chang Y."/>
            <person name="Huang F."/>
            <person name="Chen Y."/>
            <person name="Hong S."/>
            <person name="Mi L."/>
            <person name="Sun Q."/>
            <person name="Zhang L."/>
            <person name="Zhou B."/>
            <person name="Peng R."/>
            <person name="Zhang X."/>
            <person name="Liu F."/>
        </authorList>
    </citation>
    <scope>NUCLEOTIDE SEQUENCE [LARGE SCALE GENOMIC DNA]</scope>
    <source>
        <strain evidence="2">cv. PA1801</strain>
    </source>
</reference>
<sequence>MNLIATPMPIGEAMSMIEDQHRVTVTQHYLMEFQEIKISKSTWCDNSSTAAMAVNPVLNSKTKHVDFDLHFVREKVLNNQIHVGYVPAKHQATDVFTKPLLTKAFQES</sequence>
<gene>
    <name evidence="1" type="ORF">EPI10_029317</name>
</gene>
<keyword evidence="2" id="KW-1185">Reference proteome</keyword>
<dbReference type="OrthoDB" id="996302at2759"/>
<evidence type="ECO:0000313" key="1">
    <source>
        <dbReference type="EMBL" id="KAA3462869.1"/>
    </source>
</evidence>
<dbReference type="AlphaFoldDB" id="A0A5B6V148"/>
<comment type="caution">
    <text evidence="1">The sequence shown here is derived from an EMBL/GenBank/DDBJ whole genome shotgun (WGS) entry which is preliminary data.</text>
</comment>
<dbReference type="EMBL" id="SMMG02000009">
    <property type="protein sequence ID" value="KAA3462869.1"/>
    <property type="molecule type" value="Genomic_DNA"/>
</dbReference>
<protein>
    <submittedName>
        <fullName evidence="1">Retrovirus-related Pol polyprotein from transposon TNT 1-94</fullName>
    </submittedName>
</protein>